<dbReference type="EMBL" id="FZMO01000101">
    <property type="protein sequence ID" value="SNQ47445.1"/>
    <property type="molecule type" value="Genomic_DNA"/>
</dbReference>
<proteinExistence type="predicted"/>
<gene>
    <name evidence="2" type="ORF">FRACA_190024</name>
</gene>
<sequence length="98" mass="10256">MVVPTEQHGLLVEEAEPDRRQQHRGAHRNAATAAPAAAVADRRAHEVGHTCQPRSGAAASRAVGIAHRPKSIRSPTFGPHSSPSDGCGDPRVAVMLAT</sequence>
<evidence type="ECO:0000313" key="3">
    <source>
        <dbReference type="Proteomes" id="UP000234331"/>
    </source>
</evidence>
<reference evidence="2 3" key="1">
    <citation type="submission" date="2017-06" db="EMBL/GenBank/DDBJ databases">
        <authorList>
            <person name="Kim H.J."/>
            <person name="Triplett B.A."/>
        </authorList>
    </citation>
    <scope>NUCLEOTIDE SEQUENCE [LARGE SCALE GENOMIC DNA]</scope>
    <source>
        <strain evidence="2">FRACA_ARgP5</strain>
    </source>
</reference>
<evidence type="ECO:0000256" key="1">
    <source>
        <dbReference type="SAM" id="MobiDB-lite"/>
    </source>
</evidence>
<accession>A0A2I2KP46</accession>
<feature type="region of interest" description="Disordered" evidence="1">
    <location>
        <begin position="1"/>
        <end position="90"/>
    </location>
</feature>
<evidence type="ECO:0000313" key="2">
    <source>
        <dbReference type="EMBL" id="SNQ47445.1"/>
    </source>
</evidence>
<protein>
    <submittedName>
        <fullName evidence="2">Uncharacterized protein</fullName>
    </submittedName>
</protein>
<organism evidence="2 3">
    <name type="scientific">Frankia canadensis</name>
    <dbReference type="NCBI Taxonomy" id="1836972"/>
    <lineage>
        <taxon>Bacteria</taxon>
        <taxon>Bacillati</taxon>
        <taxon>Actinomycetota</taxon>
        <taxon>Actinomycetes</taxon>
        <taxon>Frankiales</taxon>
        <taxon>Frankiaceae</taxon>
        <taxon>Frankia</taxon>
    </lineage>
</organism>
<feature type="compositionally biased region" description="Low complexity" evidence="1">
    <location>
        <begin position="28"/>
        <end position="39"/>
    </location>
</feature>
<dbReference type="Proteomes" id="UP000234331">
    <property type="component" value="Unassembled WGS sequence"/>
</dbReference>
<dbReference type="AlphaFoldDB" id="A0A2I2KP46"/>
<name>A0A2I2KP46_9ACTN</name>
<keyword evidence="3" id="KW-1185">Reference proteome</keyword>